<accession>A0A1G4VFK0</accession>
<gene>
    <name evidence="3" type="ORF">SAMN02799620_00798</name>
</gene>
<dbReference type="Pfam" id="PF14594">
    <property type="entry name" value="Sipho_Gp37"/>
    <property type="match status" value="1"/>
</dbReference>
<dbReference type="InterPro" id="IPR029432">
    <property type="entry name" value="Gp28/Gp37-like_dom"/>
</dbReference>
<reference evidence="4" key="1">
    <citation type="submission" date="2016-10" db="EMBL/GenBank/DDBJ databases">
        <authorList>
            <person name="Varghese N."/>
            <person name="Submissions S."/>
        </authorList>
    </citation>
    <scope>NUCLEOTIDE SEQUENCE [LARGE SCALE GENOMIC DNA]</scope>
    <source>
        <strain evidence="4">UNC267MFSha1.1M11</strain>
    </source>
</reference>
<dbReference type="STRING" id="1502745.SAMN02799620_00798"/>
<evidence type="ECO:0000313" key="4">
    <source>
        <dbReference type="Proteomes" id="UP000199707"/>
    </source>
</evidence>
<dbReference type="AlphaFoldDB" id="A0A1G4VFK0"/>
<evidence type="ECO:0000313" key="3">
    <source>
        <dbReference type="EMBL" id="SCX06019.1"/>
    </source>
</evidence>
<name>A0A1G4VFK0_9MYCO</name>
<dbReference type="Proteomes" id="UP000199707">
    <property type="component" value="Unassembled WGS sequence"/>
</dbReference>
<evidence type="ECO:0000256" key="1">
    <source>
        <dbReference type="SAM" id="MobiDB-lite"/>
    </source>
</evidence>
<organism evidence="3 4">
    <name type="scientific">Mycolicibacterium fluoranthenivorans</name>
    <dbReference type="NCBI Taxonomy" id="258505"/>
    <lineage>
        <taxon>Bacteria</taxon>
        <taxon>Bacillati</taxon>
        <taxon>Actinomycetota</taxon>
        <taxon>Actinomycetes</taxon>
        <taxon>Mycobacteriales</taxon>
        <taxon>Mycobacteriaceae</taxon>
        <taxon>Mycolicibacterium</taxon>
    </lineage>
</organism>
<evidence type="ECO:0000259" key="2">
    <source>
        <dbReference type="Pfam" id="PF14594"/>
    </source>
</evidence>
<feature type="domain" description="Gp28/Gp37-like" evidence="2">
    <location>
        <begin position="31"/>
        <end position="529"/>
    </location>
</feature>
<proteinExistence type="predicted"/>
<dbReference type="EMBL" id="FMUB01000002">
    <property type="protein sequence ID" value="SCX06019.1"/>
    <property type="molecule type" value="Genomic_DNA"/>
</dbReference>
<feature type="region of interest" description="Disordered" evidence="1">
    <location>
        <begin position="514"/>
        <end position="533"/>
    </location>
</feature>
<sequence length="561" mass="62492">MLSATEFAQMEHHLFDRRHAYLTRKIPKPLIRVWDKNHKFLARIEIPESWDCEELAHDDGMSHIEIVGKDNDWLREIIVFKTRPAEDLHVTIDPDPEKPTDFKNRWGGKVDTIEDVEERGKPTRTTLNVVSNRKHLEHIYLAAMPLLPEAVQIPKMFLWGGSCVTACATATMINLARIYTLNGWSPIPRRVFSPQTWLENISPLNWPVQVMPVNPVFDQSRWVTFGARWKDAKTILTPVMKDAGVICHAYTWLPGDPAPYTVFGPDLAEKLKPTRACVILSFEDQSGVGGPTGTAIDGLLNLFAATADDLITESLINVDADGDGVTDPFIRKILGVAPKRPPFVYRDVGYGGAEKRTMVIHKSRALRILTGGKSPQWVNMAITFAIRYGISQLANVILGTQATGTEGLDNLYQGQLDDTLLAFIAFVDPRRTDEVGPYGFNEYFEVGSGSAFTISSVMTLREGWWKTRPYTSFKFDVGDGSPYVLGEDVRLGSRCSAERRHVLYTDQIMAVKRGGTRKGSNRPTLSFGDDSREEDPLAQGFSAIANVANFAALLAGSGDMF</sequence>
<protein>
    <recommendedName>
        <fullName evidence="2">Gp28/Gp37-like domain-containing protein</fullName>
    </recommendedName>
</protein>